<evidence type="ECO:0000313" key="3">
    <source>
        <dbReference type="EMBL" id="KAF0725458.1"/>
    </source>
</evidence>
<evidence type="ECO:0000256" key="1">
    <source>
        <dbReference type="SAM" id="Phobius"/>
    </source>
</evidence>
<protein>
    <recommendedName>
        <fullName evidence="2">GST C-terminal domain-containing protein</fullName>
    </recommendedName>
</protein>
<sequence>MVQDDQSSQSFFSLLLLSIVAASNLFVFLEEYKAKDPVASHDDTALYKASQCDVTTSLISHLMSMNNAILAVFGELDKNERAVKGKQLVDVTLPTMFRLLERRLVMTSVGDPYLLEKLSLADLEVYLTVDMLKTNFLRDIDTSTIPDGYTLVMRIYNAVKQHPKVAEWNHRKN</sequence>
<dbReference type="EMBL" id="VJMJ01000242">
    <property type="protein sequence ID" value="KAF0725458.1"/>
    <property type="molecule type" value="Genomic_DNA"/>
</dbReference>
<dbReference type="InterPro" id="IPR010987">
    <property type="entry name" value="Glutathione-S-Trfase_C-like"/>
</dbReference>
<evidence type="ECO:0000259" key="2">
    <source>
        <dbReference type="PROSITE" id="PS50405"/>
    </source>
</evidence>
<keyword evidence="4" id="KW-1185">Reference proteome</keyword>
<dbReference type="PROSITE" id="PS50405">
    <property type="entry name" value="GST_CTER"/>
    <property type="match status" value="1"/>
</dbReference>
<reference evidence="3 4" key="1">
    <citation type="submission" date="2019-07" db="EMBL/GenBank/DDBJ databases">
        <title>Genomics analysis of Aphanomyces spp. identifies a new class of oomycete effector associated with host adaptation.</title>
        <authorList>
            <person name="Gaulin E."/>
        </authorList>
    </citation>
    <scope>NUCLEOTIDE SEQUENCE [LARGE SCALE GENOMIC DNA]</scope>
    <source>
        <strain evidence="3 4">ATCC 201684</strain>
    </source>
</reference>
<dbReference type="InterPro" id="IPR036282">
    <property type="entry name" value="Glutathione-S-Trfase_C_sf"/>
</dbReference>
<proteinExistence type="predicted"/>
<dbReference type="Gene3D" id="1.20.1050.10">
    <property type="match status" value="1"/>
</dbReference>
<keyword evidence="1" id="KW-0812">Transmembrane</keyword>
<name>A0A6G0WDR7_9STRA</name>
<gene>
    <name evidence="3" type="ORF">Ae201684_016099</name>
</gene>
<dbReference type="SUPFAM" id="SSF47616">
    <property type="entry name" value="GST C-terminal domain-like"/>
    <property type="match status" value="1"/>
</dbReference>
<dbReference type="AlphaFoldDB" id="A0A6G0WDR7"/>
<evidence type="ECO:0000313" key="4">
    <source>
        <dbReference type="Proteomes" id="UP000481153"/>
    </source>
</evidence>
<comment type="caution">
    <text evidence="3">The sequence shown here is derived from an EMBL/GenBank/DDBJ whole genome shotgun (WGS) entry which is preliminary data.</text>
</comment>
<dbReference type="Proteomes" id="UP000481153">
    <property type="component" value="Unassembled WGS sequence"/>
</dbReference>
<accession>A0A6G0WDR7</accession>
<feature type="domain" description="GST C-terminal" evidence="2">
    <location>
        <begin position="45"/>
        <end position="173"/>
    </location>
</feature>
<organism evidence="3 4">
    <name type="scientific">Aphanomyces euteiches</name>
    <dbReference type="NCBI Taxonomy" id="100861"/>
    <lineage>
        <taxon>Eukaryota</taxon>
        <taxon>Sar</taxon>
        <taxon>Stramenopiles</taxon>
        <taxon>Oomycota</taxon>
        <taxon>Saprolegniomycetes</taxon>
        <taxon>Saprolegniales</taxon>
        <taxon>Verrucalvaceae</taxon>
        <taxon>Aphanomyces</taxon>
    </lineage>
</organism>
<feature type="transmembrane region" description="Helical" evidence="1">
    <location>
        <begin position="12"/>
        <end position="29"/>
    </location>
</feature>
<dbReference type="VEuPathDB" id="FungiDB:AeMF1_013155"/>
<dbReference type="Pfam" id="PF14497">
    <property type="entry name" value="GST_C_3"/>
    <property type="match status" value="1"/>
</dbReference>
<keyword evidence="1" id="KW-1133">Transmembrane helix</keyword>
<dbReference type="InterPro" id="IPR004046">
    <property type="entry name" value="GST_C"/>
</dbReference>
<keyword evidence="1" id="KW-0472">Membrane</keyword>